<feature type="domain" description="MOSC" evidence="1">
    <location>
        <begin position="28"/>
        <end position="162"/>
    </location>
</feature>
<reference evidence="2" key="1">
    <citation type="submission" date="2016-01" db="EMBL/GenBank/DDBJ databases">
        <authorList>
            <person name="Mcilroy J.S."/>
            <person name="Karst M S."/>
            <person name="Albertsen M."/>
        </authorList>
    </citation>
    <scope>NUCLEOTIDE SEQUENCE</scope>
    <source>
        <strain evidence="2">Cfx-K</strain>
    </source>
</reference>
<dbReference type="SUPFAM" id="SSF50800">
    <property type="entry name" value="PK beta-barrel domain-like"/>
    <property type="match status" value="1"/>
</dbReference>
<evidence type="ECO:0000313" key="3">
    <source>
        <dbReference type="Proteomes" id="UP000215027"/>
    </source>
</evidence>
<dbReference type="Pfam" id="PF03473">
    <property type="entry name" value="MOSC"/>
    <property type="match status" value="1"/>
</dbReference>
<dbReference type="PANTHER" id="PTHR30212:SF2">
    <property type="entry name" value="PROTEIN YIIM"/>
    <property type="match status" value="1"/>
</dbReference>
<dbReference type="GO" id="GO:0003824">
    <property type="term" value="F:catalytic activity"/>
    <property type="evidence" value="ECO:0007669"/>
    <property type="project" value="InterPro"/>
</dbReference>
<dbReference type="InterPro" id="IPR011037">
    <property type="entry name" value="Pyrv_Knase-like_insert_dom_sf"/>
</dbReference>
<sequence length="220" mass="24197">MNVISVNVGRAQRIENAKSIGVTGIYKMPAAAPVRIAALGLAGDAICDVKHHGGVDQAVYVYGQADYDWWSAELGRELEPGTFGENLTISELASAMLSIGDRLHLAEVVLEVTSPRIPCVTLAARMGEPTFAKRFRQAARPGVYCRVIREGDVSAGEPVWLEPYTGATLGVVENFNDHYVREWDEAMLRRHLAAPIAIRERVELEERLARLTGDQEFNHG</sequence>
<dbReference type="KEGG" id="pbf:CFX0092_A1718"/>
<gene>
    <name evidence="2" type="ORF">CFX0092_A1718</name>
</gene>
<dbReference type="GO" id="GO:0030170">
    <property type="term" value="F:pyridoxal phosphate binding"/>
    <property type="evidence" value="ECO:0007669"/>
    <property type="project" value="InterPro"/>
</dbReference>
<dbReference type="EMBL" id="LN890655">
    <property type="protein sequence ID" value="CUS03596.2"/>
    <property type="molecule type" value="Genomic_DNA"/>
</dbReference>
<dbReference type="PANTHER" id="PTHR30212">
    <property type="entry name" value="PROTEIN YIIM"/>
    <property type="match status" value="1"/>
</dbReference>
<evidence type="ECO:0000313" key="2">
    <source>
        <dbReference type="EMBL" id="CUS03596.2"/>
    </source>
</evidence>
<dbReference type="AlphaFoldDB" id="A0A160T188"/>
<protein>
    <submittedName>
        <fullName evidence="2">MOSC domain containing protein</fullName>
    </submittedName>
</protein>
<dbReference type="InterPro" id="IPR052353">
    <property type="entry name" value="Benzoxazolinone_Detox_Enz"/>
</dbReference>
<organism evidence="2 3">
    <name type="scientific">Candidatus Promineifilum breve</name>
    <dbReference type="NCBI Taxonomy" id="1806508"/>
    <lineage>
        <taxon>Bacteria</taxon>
        <taxon>Bacillati</taxon>
        <taxon>Chloroflexota</taxon>
        <taxon>Ardenticatenia</taxon>
        <taxon>Candidatus Promineifilales</taxon>
        <taxon>Candidatus Promineifilaceae</taxon>
        <taxon>Candidatus Promineifilum</taxon>
    </lineage>
</organism>
<name>A0A160T188_9CHLR</name>
<evidence type="ECO:0000259" key="1">
    <source>
        <dbReference type="PROSITE" id="PS51340"/>
    </source>
</evidence>
<dbReference type="PROSITE" id="PS51340">
    <property type="entry name" value="MOSC"/>
    <property type="match status" value="1"/>
</dbReference>
<dbReference type="OrthoDB" id="9786134at2"/>
<dbReference type="RefSeq" id="WP_095043058.1">
    <property type="nucleotide sequence ID" value="NZ_LN890655.1"/>
</dbReference>
<dbReference type="InterPro" id="IPR005302">
    <property type="entry name" value="MoCF_Sase_C"/>
</dbReference>
<dbReference type="GO" id="GO:0030151">
    <property type="term" value="F:molybdenum ion binding"/>
    <property type="evidence" value="ECO:0007669"/>
    <property type="project" value="InterPro"/>
</dbReference>
<dbReference type="Proteomes" id="UP000215027">
    <property type="component" value="Chromosome I"/>
</dbReference>
<proteinExistence type="predicted"/>
<keyword evidence="3" id="KW-1185">Reference proteome</keyword>
<accession>A0A160T188</accession>
<dbReference type="Gene3D" id="2.40.33.20">
    <property type="entry name" value="PK beta-barrel domain-like"/>
    <property type="match status" value="1"/>
</dbReference>